<sequence>MSRGYNGRRDRGLLWTRLPEIKFRDLGKLGPAFGYGVGCGAGFGIGLIGGVGIGAGFPGLQFGFGLGAGCGVGIGFGYGAGKGVAYDEYRRYSNVGKLLHRAPRSSSSQDEMDELVNGVLENTRRLLQAASREIDKWRRN</sequence>
<feature type="transmembrane region" description="Helical" evidence="1">
    <location>
        <begin position="62"/>
        <end position="81"/>
    </location>
</feature>
<proteinExistence type="predicted"/>
<dbReference type="Proteomes" id="UP001210211">
    <property type="component" value="Unassembled WGS sequence"/>
</dbReference>
<evidence type="ECO:0000256" key="1">
    <source>
        <dbReference type="SAM" id="Phobius"/>
    </source>
</evidence>
<dbReference type="AlphaFoldDB" id="A0AAD6A278"/>
<feature type="transmembrane region" description="Helical" evidence="1">
    <location>
        <begin position="32"/>
        <end position="56"/>
    </location>
</feature>
<name>A0AAD6A278_9POAL</name>
<dbReference type="PANTHER" id="PTHR34201">
    <property type="entry name" value="GLYCINE-RICH PROTEIN"/>
    <property type="match status" value="1"/>
</dbReference>
<evidence type="ECO:0000313" key="3">
    <source>
        <dbReference type="Proteomes" id="UP001210211"/>
    </source>
</evidence>
<keyword evidence="1" id="KW-0472">Membrane</keyword>
<keyword evidence="1" id="KW-0812">Transmembrane</keyword>
<gene>
    <name evidence="2" type="ORF">LUZ61_011959</name>
</gene>
<reference evidence="2 3" key="1">
    <citation type="journal article" date="2022" name="Cell">
        <title>Repeat-based holocentromeres influence genome architecture and karyotype evolution.</title>
        <authorList>
            <person name="Hofstatter P.G."/>
            <person name="Thangavel G."/>
            <person name="Lux T."/>
            <person name="Neumann P."/>
            <person name="Vondrak T."/>
            <person name="Novak P."/>
            <person name="Zhang M."/>
            <person name="Costa L."/>
            <person name="Castellani M."/>
            <person name="Scott A."/>
            <person name="Toegelov H."/>
            <person name="Fuchs J."/>
            <person name="Mata-Sucre Y."/>
            <person name="Dias Y."/>
            <person name="Vanzela A.L.L."/>
            <person name="Huettel B."/>
            <person name="Almeida C.C.S."/>
            <person name="Simkova H."/>
            <person name="Souza G."/>
            <person name="Pedrosa-Harand A."/>
            <person name="Macas J."/>
            <person name="Mayer K.F.X."/>
            <person name="Houben A."/>
            <person name="Marques A."/>
        </authorList>
    </citation>
    <scope>NUCLEOTIDE SEQUENCE [LARGE SCALE GENOMIC DNA]</scope>
    <source>
        <strain evidence="2">RhyTen1mFocal</strain>
    </source>
</reference>
<evidence type="ECO:0000313" key="2">
    <source>
        <dbReference type="EMBL" id="KAJ3708254.1"/>
    </source>
</evidence>
<protein>
    <submittedName>
        <fullName evidence="2">Uncharacterized protein</fullName>
    </submittedName>
</protein>
<accession>A0AAD6A278</accession>
<dbReference type="PANTHER" id="PTHR34201:SF1">
    <property type="entry name" value="GLYCINE-RICH PROTEIN"/>
    <property type="match status" value="1"/>
</dbReference>
<comment type="caution">
    <text evidence="2">The sequence shown here is derived from an EMBL/GenBank/DDBJ whole genome shotgun (WGS) entry which is preliminary data.</text>
</comment>
<dbReference type="InterPro" id="IPR053288">
    <property type="entry name" value="TGD_Bridge_Protein"/>
</dbReference>
<organism evidence="2 3">
    <name type="scientific">Rhynchospora tenuis</name>
    <dbReference type="NCBI Taxonomy" id="198213"/>
    <lineage>
        <taxon>Eukaryota</taxon>
        <taxon>Viridiplantae</taxon>
        <taxon>Streptophyta</taxon>
        <taxon>Embryophyta</taxon>
        <taxon>Tracheophyta</taxon>
        <taxon>Spermatophyta</taxon>
        <taxon>Magnoliopsida</taxon>
        <taxon>Liliopsida</taxon>
        <taxon>Poales</taxon>
        <taxon>Cyperaceae</taxon>
        <taxon>Cyperoideae</taxon>
        <taxon>Rhynchosporeae</taxon>
        <taxon>Rhynchospora</taxon>
    </lineage>
</organism>
<keyword evidence="3" id="KW-1185">Reference proteome</keyword>
<keyword evidence="1" id="KW-1133">Transmembrane helix</keyword>
<dbReference type="EMBL" id="JAMRDG010000001">
    <property type="protein sequence ID" value="KAJ3708254.1"/>
    <property type="molecule type" value="Genomic_DNA"/>
</dbReference>